<protein>
    <submittedName>
        <fullName evidence="2">Uncharacterized protein</fullName>
    </submittedName>
</protein>
<gene>
    <name evidence="2" type="ORF">MUK42_04236</name>
</gene>
<reference evidence="2" key="1">
    <citation type="submission" date="2022-05" db="EMBL/GenBank/DDBJ databases">
        <title>The Musa troglodytarum L. genome provides insights into the mechanism of non-climacteric behaviour and enrichment of carotenoids.</title>
        <authorList>
            <person name="Wang J."/>
        </authorList>
    </citation>
    <scope>NUCLEOTIDE SEQUENCE</scope>
    <source>
        <tissue evidence="2">Leaf</tissue>
    </source>
</reference>
<evidence type="ECO:0000313" key="3">
    <source>
        <dbReference type="Proteomes" id="UP001055439"/>
    </source>
</evidence>
<evidence type="ECO:0000313" key="2">
    <source>
        <dbReference type="EMBL" id="URE12494.1"/>
    </source>
</evidence>
<keyword evidence="3" id="KW-1185">Reference proteome</keyword>
<sequence length="160" mass="18266">MYLPHTRVPPLPTNISAEISRAIRRCHLRDLFPQKRRRRRGQRGKTRSASLLPRPLLWFFRSSTGSRIERSVGKARRSVRELGHRCVRARAGRRRIDSCVLIRSAISIFALHFFDLNADAHVLWNISGENCSRAPNWHSGLAHPGDPSATAETERAQQLS</sequence>
<dbReference type="Proteomes" id="UP001055439">
    <property type="component" value="Chromosome 6"/>
</dbReference>
<organism evidence="2 3">
    <name type="scientific">Musa troglodytarum</name>
    <name type="common">fe'i banana</name>
    <dbReference type="NCBI Taxonomy" id="320322"/>
    <lineage>
        <taxon>Eukaryota</taxon>
        <taxon>Viridiplantae</taxon>
        <taxon>Streptophyta</taxon>
        <taxon>Embryophyta</taxon>
        <taxon>Tracheophyta</taxon>
        <taxon>Spermatophyta</taxon>
        <taxon>Magnoliopsida</taxon>
        <taxon>Liliopsida</taxon>
        <taxon>Zingiberales</taxon>
        <taxon>Musaceae</taxon>
        <taxon>Musa</taxon>
    </lineage>
</organism>
<name>A0A9E7GC08_9LILI</name>
<feature type="region of interest" description="Disordered" evidence="1">
    <location>
        <begin position="137"/>
        <end position="160"/>
    </location>
</feature>
<dbReference type="EMBL" id="CP097508">
    <property type="protein sequence ID" value="URE12494.1"/>
    <property type="molecule type" value="Genomic_DNA"/>
</dbReference>
<dbReference type="AlphaFoldDB" id="A0A9E7GC08"/>
<proteinExistence type="predicted"/>
<accession>A0A9E7GC08</accession>
<evidence type="ECO:0000256" key="1">
    <source>
        <dbReference type="SAM" id="MobiDB-lite"/>
    </source>
</evidence>